<dbReference type="InterPro" id="IPR006151">
    <property type="entry name" value="Shikm_DH/Glu-tRNA_Rdtase"/>
</dbReference>
<feature type="domain" description="Glutamyl-tRNA reductase N-terminal" evidence="16">
    <location>
        <begin position="7"/>
        <end position="165"/>
    </location>
</feature>
<comment type="function">
    <text evidence="8">Catalyzes the NADPH-dependent reduction of glutamyl-tRNA(Glu) to glutamate 1-semialdehyde (GSA).</text>
</comment>
<evidence type="ECO:0000256" key="10">
    <source>
        <dbReference type="PIRSR" id="PIRSR000445-2"/>
    </source>
</evidence>
<feature type="binding site" evidence="8 10">
    <location>
        <begin position="127"/>
        <end position="129"/>
    </location>
    <ligand>
        <name>substrate</name>
    </ligand>
</feature>
<dbReference type="PROSITE" id="PS00747">
    <property type="entry name" value="GLUTR"/>
    <property type="match status" value="1"/>
</dbReference>
<gene>
    <name evidence="8" type="primary">hemA</name>
    <name evidence="17" type="ORF">CARG_00925</name>
</gene>
<dbReference type="Pfam" id="PF00745">
    <property type="entry name" value="GlutR_dimer"/>
    <property type="match status" value="1"/>
</dbReference>
<dbReference type="SUPFAM" id="SSF51735">
    <property type="entry name" value="NAD(P)-binding Rossmann-fold domains"/>
    <property type="match status" value="1"/>
</dbReference>
<dbReference type="Pfam" id="PF01488">
    <property type="entry name" value="Shikimate_DH"/>
    <property type="match status" value="1"/>
</dbReference>
<dbReference type="NCBIfam" id="TIGR01035">
    <property type="entry name" value="hemA"/>
    <property type="match status" value="1"/>
</dbReference>
<dbReference type="InterPro" id="IPR018214">
    <property type="entry name" value="GluRdtase_CS"/>
</dbReference>
<dbReference type="GO" id="GO:0019353">
    <property type="term" value="P:protoporphyrinogen IX biosynthetic process from glutamate"/>
    <property type="evidence" value="ECO:0007669"/>
    <property type="project" value="TreeGrafter"/>
</dbReference>
<dbReference type="InterPro" id="IPR036291">
    <property type="entry name" value="NAD(P)-bd_dom_sf"/>
</dbReference>
<dbReference type="HOGENOM" id="CLU_035113_2_2_11"/>
<evidence type="ECO:0000313" key="17">
    <source>
        <dbReference type="EMBL" id="AGU14382.1"/>
    </source>
</evidence>
<comment type="miscellaneous">
    <text evidence="8">During catalysis, the active site Cys acts as a nucleophile attacking the alpha-carbonyl group of tRNA-bound glutamate with the formation of a thioester intermediate between enzyme and glutamate, and the concomitant release of tRNA(Glu). The thioester intermediate is finally reduced by direct hydride transfer from NADPH, to form the product GSA.</text>
</comment>
<dbReference type="SUPFAM" id="SSF69075">
    <property type="entry name" value="Glutamyl tRNA-reductase dimerization domain"/>
    <property type="match status" value="1"/>
</dbReference>
<protein>
    <recommendedName>
        <fullName evidence="3 8">Glutamyl-tRNA reductase</fullName>
        <shortName evidence="8">GluTR</shortName>
        <ecNumber evidence="3 8">1.2.1.70</ecNumber>
    </recommendedName>
</protein>
<evidence type="ECO:0000256" key="11">
    <source>
        <dbReference type="PIRSR" id="PIRSR000445-3"/>
    </source>
</evidence>
<dbReference type="EMBL" id="CP006365">
    <property type="protein sequence ID" value="AGU14382.1"/>
    <property type="molecule type" value="Genomic_DNA"/>
</dbReference>
<dbReference type="EC" id="1.2.1.70" evidence="3 8"/>
<comment type="domain">
    <text evidence="8">Possesses an unusual extended V-shaped dimeric structure with each monomer consisting of three distinct domains arranged along a curved 'spinal' alpha-helix. The N-terminal catalytic domain specifically recognizes the glutamate moiety of the substrate. The second domain is the NADPH-binding domain, and the third C-terminal domain is responsible for dimerization.</text>
</comment>
<dbReference type="FunFam" id="3.30.460.30:FF:000001">
    <property type="entry name" value="Glutamyl-tRNA reductase"/>
    <property type="match status" value="1"/>
</dbReference>
<evidence type="ECO:0000256" key="4">
    <source>
        <dbReference type="ARBA" id="ARBA00022857"/>
    </source>
</evidence>
<evidence type="ECO:0000256" key="8">
    <source>
        <dbReference type="HAMAP-Rule" id="MF_00087"/>
    </source>
</evidence>
<dbReference type="Gene3D" id="3.40.50.720">
    <property type="entry name" value="NAD(P)-binding Rossmann-like Domain"/>
    <property type="match status" value="1"/>
</dbReference>
<feature type="binding site" evidence="8 10">
    <location>
        <begin position="50"/>
        <end position="53"/>
    </location>
    <ligand>
        <name>substrate</name>
    </ligand>
</feature>
<feature type="binding site" evidence="8 11">
    <location>
        <begin position="196"/>
        <end position="201"/>
    </location>
    <ligand>
        <name>NADP(+)</name>
        <dbReference type="ChEBI" id="CHEBI:58349"/>
    </ligand>
</feature>
<comment type="similarity">
    <text evidence="2 8 13">Belongs to the glutamyl-tRNA reductase family.</text>
</comment>
<dbReference type="PANTHER" id="PTHR43013:SF1">
    <property type="entry name" value="GLUTAMYL-TRNA REDUCTASE"/>
    <property type="match status" value="1"/>
</dbReference>
<comment type="catalytic activity">
    <reaction evidence="7 8 13">
        <text>(S)-4-amino-5-oxopentanoate + tRNA(Glu) + NADP(+) = L-glutamyl-tRNA(Glu) + NADPH + H(+)</text>
        <dbReference type="Rhea" id="RHEA:12344"/>
        <dbReference type="Rhea" id="RHEA-COMP:9663"/>
        <dbReference type="Rhea" id="RHEA-COMP:9680"/>
        <dbReference type="ChEBI" id="CHEBI:15378"/>
        <dbReference type="ChEBI" id="CHEBI:57501"/>
        <dbReference type="ChEBI" id="CHEBI:57783"/>
        <dbReference type="ChEBI" id="CHEBI:58349"/>
        <dbReference type="ChEBI" id="CHEBI:78442"/>
        <dbReference type="ChEBI" id="CHEBI:78520"/>
        <dbReference type="EC" id="1.2.1.70"/>
    </reaction>
</comment>
<dbReference type="InterPro" id="IPR015895">
    <property type="entry name" value="4pyrrol_synth_GluRdtase_N"/>
</dbReference>
<dbReference type="AlphaFoldDB" id="U3GY35"/>
<dbReference type="SUPFAM" id="SSF69742">
    <property type="entry name" value="Glutamyl tRNA-reductase catalytic, N-terminal domain"/>
    <property type="match status" value="1"/>
</dbReference>
<evidence type="ECO:0000256" key="7">
    <source>
        <dbReference type="ARBA" id="ARBA00047464"/>
    </source>
</evidence>
<organism evidence="17 18">
    <name type="scientific">Corynebacterium argentoratense DSM 44202</name>
    <dbReference type="NCBI Taxonomy" id="1348662"/>
    <lineage>
        <taxon>Bacteria</taxon>
        <taxon>Bacillati</taxon>
        <taxon>Actinomycetota</taxon>
        <taxon>Actinomycetes</taxon>
        <taxon>Mycobacteriales</taxon>
        <taxon>Corynebacteriaceae</taxon>
        <taxon>Corynebacterium</taxon>
    </lineage>
</organism>
<evidence type="ECO:0000259" key="15">
    <source>
        <dbReference type="Pfam" id="PF01488"/>
    </source>
</evidence>
<dbReference type="RefSeq" id="WP_020975504.1">
    <property type="nucleotide sequence ID" value="NC_022198.1"/>
</dbReference>
<keyword evidence="4 8" id="KW-0521">NADP</keyword>
<keyword evidence="18" id="KW-1185">Reference proteome</keyword>
<dbReference type="UniPathway" id="UPA00251">
    <property type="reaction ID" value="UER00316"/>
</dbReference>
<proteinExistence type="inferred from homology"/>
<dbReference type="STRING" id="1348662.CARG_00925"/>
<feature type="domain" description="Tetrapyrrole biosynthesis glutamyl-tRNA reductase dimerisation" evidence="14">
    <location>
        <begin position="329"/>
        <end position="426"/>
    </location>
</feature>
<comment type="pathway">
    <text evidence="1 8 13">Porphyrin-containing compound metabolism; protoporphyrin-IX biosynthesis; 5-aminolevulinate from L-glutamyl-tRNA(Glu): step 1/2.</text>
</comment>
<evidence type="ECO:0000256" key="3">
    <source>
        <dbReference type="ARBA" id="ARBA00012970"/>
    </source>
</evidence>
<dbReference type="KEGG" id="caz:CARG_00925"/>
<dbReference type="PANTHER" id="PTHR43013">
    <property type="entry name" value="GLUTAMYL-TRNA REDUCTASE"/>
    <property type="match status" value="1"/>
</dbReference>
<keyword evidence="6 8" id="KW-0627">Porphyrin biosynthesis</keyword>
<feature type="site" description="Important for activity" evidence="8 12">
    <location>
        <position position="112"/>
    </location>
</feature>
<keyword evidence="5 8" id="KW-0560">Oxidoreductase</keyword>
<accession>U3GY35</accession>
<dbReference type="Pfam" id="PF05201">
    <property type="entry name" value="GlutR_N"/>
    <property type="match status" value="1"/>
</dbReference>
<evidence type="ECO:0000313" key="18">
    <source>
        <dbReference type="Proteomes" id="UP000016943"/>
    </source>
</evidence>
<dbReference type="InterPro" id="IPR015896">
    <property type="entry name" value="4pyrrol_synth_GluRdtase_dimer"/>
</dbReference>
<dbReference type="InterPro" id="IPR000343">
    <property type="entry name" value="4pyrrol_synth_GluRdtase"/>
</dbReference>
<evidence type="ECO:0000259" key="16">
    <source>
        <dbReference type="Pfam" id="PF05201"/>
    </source>
</evidence>
<dbReference type="GeneID" id="78249062"/>
<feature type="active site" description="Nucleophile" evidence="8 9">
    <location>
        <position position="51"/>
    </location>
</feature>
<dbReference type="InterPro" id="IPR036453">
    <property type="entry name" value="GluRdtase_dimer_dom_sf"/>
</dbReference>
<name>U3GY35_9CORY</name>
<dbReference type="PATRIC" id="fig|1348662.3.peg.180"/>
<evidence type="ECO:0000256" key="5">
    <source>
        <dbReference type="ARBA" id="ARBA00023002"/>
    </source>
</evidence>
<sequence length="429" mass="46022">MDRVVCVGSSHRCAPVDILERLSMAPEQQDAFTADLLSLPTISEAMVVSTCNRFEVYAVLAQENDADQMDDDAAMVAAHTDILDVIAQHSAIPVSDVRAVTYTFAGTPAAEHLIRVAAGLESMVVGEQQIIGQVRQAYRGAGAGPVLHSIAQSALRAGKRVHSETEIDDAGASMVSLAFEVAGITSLRGRRVLVLGAGVMASLAATHAGRLEASELVIANRTRSRAEALAEHARQAGVPARVVDFDARAHALDDADVVISATGARSYTIRGEDVAASKTRVGQRTPLFIDLSMPRDIQDSVEDHGATLVNIPRLGEHHHQVSATGEQMAEQIVAEELSQVAGQLRARRISGDIAAVRRRGDAVVAEELSRITARLGLSEQQAEEMHSALRRVADKLLHEPIVQAKRLVEADETVESSDVLQRMFALDER</sequence>
<evidence type="ECO:0000256" key="12">
    <source>
        <dbReference type="PIRSR" id="PIRSR000445-4"/>
    </source>
</evidence>
<evidence type="ECO:0000259" key="14">
    <source>
        <dbReference type="Pfam" id="PF00745"/>
    </source>
</evidence>
<dbReference type="GO" id="GO:0050661">
    <property type="term" value="F:NADP binding"/>
    <property type="evidence" value="ECO:0007669"/>
    <property type="project" value="InterPro"/>
</dbReference>
<dbReference type="eggNOG" id="COG0373">
    <property type="taxonomic scope" value="Bacteria"/>
</dbReference>
<evidence type="ECO:0000256" key="13">
    <source>
        <dbReference type="RuleBase" id="RU000584"/>
    </source>
</evidence>
<dbReference type="PIRSF" id="PIRSF000445">
    <property type="entry name" value="4pyrrol_synth_GluRdtase"/>
    <property type="match status" value="1"/>
</dbReference>
<evidence type="ECO:0000256" key="6">
    <source>
        <dbReference type="ARBA" id="ARBA00023244"/>
    </source>
</evidence>
<feature type="binding site" evidence="8 10">
    <location>
        <position position="133"/>
    </location>
    <ligand>
        <name>substrate</name>
    </ligand>
</feature>
<dbReference type="InterPro" id="IPR036343">
    <property type="entry name" value="GluRdtase_N_sf"/>
</dbReference>
<dbReference type="Gene3D" id="3.30.460.30">
    <property type="entry name" value="Glutamyl-tRNA reductase, N-terminal domain"/>
    <property type="match status" value="1"/>
</dbReference>
<feature type="binding site" evidence="8 10">
    <location>
        <position position="122"/>
    </location>
    <ligand>
        <name>substrate</name>
    </ligand>
</feature>
<evidence type="ECO:0000256" key="1">
    <source>
        <dbReference type="ARBA" id="ARBA00005059"/>
    </source>
</evidence>
<dbReference type="HAMAP" id="MF_00087">
    <property type="entry name" value="Glu_tRNA_reductase"/>
    <property type="match status" value="1"/>
</dbReference>
<dbReference type="Proteomes" id="UP000016943">
    <property type="component" value="Chromosome"/>
</dbReference>
<comment type="subunit">
    <text evidence="8">Homodimer.</text>
</comment>
<evidence type="ECO:0000256" key="2">
    <source>
        <dbReference type="ARBA" id="ARBA00005916"/>
    </source>
</evidence>
<reference evidence="17 18" key="1">
    <citation type="journal article" date="2013" name="Genome Announc.">
        <title>Whole-Genome Sequence of the Clinical Strain Corynebacterium argentoratense DSM 44202, Isolated from a Human Throat Specimen.</title>
        <authorList>
            <person name="Bomholt C."/>
            <person name="Glaub A."/>
            <person name="Gravermann K."/>
            <person name="Albersmeier A."/>
            <person name="Brinkrolf K."/>
            <person name="Ruckert C."/>
            <person name="Tauch A."/>
        </authorList>
    </citation>
    <scope>NUCLEOTIDE SEQUENCE [LARGE SCALE GENOMIC DNA]</scope>
    <source>
        <strain evidence="17">DSM 44202</strain>
    </source>
</reference>
<dbReference type="GO" id="GO:0008883">
    <property type="term" value="F:glutamyl-tRNA reductase activity"/>
    <property type="evidence" value="ECO:0007669"/>
    <property type="project" value="UniProtKB-UniRule"/>
</dbReference>
<dbReference type="OrthoDB" id="110209at2"/>
<evidence type="ECO:0000256" key="9">
    <source>
        <dbReference type="PIRSR" id="PIRSR000445-1"/>
    </source>
</evidence>
<feature type="domain" description="Quinate/shikimate 5-dehydrogenase/glutamyl-tRNA reductase" evidence="15">
    <location>
        <begin position="186"/>
        <end position="313"/>
    </location>
</feature>
<dbReference type="CDD" id="cd05213">
    <property type="entry name" value="NAD_bind_Glutamyl_tRNA_reduct"/>
    <property type="match status" value="1"/>
</dbReference>